<feature type="transmembrane region" description="Helical" evidence="2">
    <location>
        <begin position="88"/>
        <end position="113"/>
    </location>
</feature>
<keyword evidence="2" id="KW-0472">Membrane</keyword>
<keyword evidence="2" id="KW-1133">Transmembrane helix</keyword>
<keyword evidence="4" id="KW-1185">Reference proteome</keyword>
<reference evidence="3" key="1">
    <citation type="journal article" date="2021" name="Nat. Commun.">
        <title>Genetic determinants of endophytism in the Arabidopsis root mycobiome.</title>
        <authorList>
            <person name="Mesny F."/>
            <person name="Miyauchi S."/>
            <person name="Thiergart T."/>
            <person name="Pickel B."/>
            <person name="Atanasova L."/>
            <person name="Karlsson M."/>
            <person name="Huettel B."/>
            <person name="Barry K.W."/>
            <person name="Haridas S."/>
            <person name="Chen C."/>
            <person name="Bauer D."/>
            <person name="Andreopoulos W."/>
            <person name="Pangilinan J."/>
            <person name="LaButti K."/>
            <person name="Riley R."/>
            <person name="Lipzen A."/>
            <person name="Clum A."/>
            <person name="Drula E."/>
            <person name="Henrissat B."/>
            <person name="Kohler A."/>
            <person name="Grigoriev I.V."/>
            <person name="Martin F.M."/>
            <person name="Hacquard S."/>
        </authorList>
    </citation>
    <scope>NUCLEOTIDE SEQUENCE</scope>
    <source>
        <strain evidence="3">MPI-CAGE-CH-0243</strain>
    </source>
</reference>
<dbReference type="OrthoDB" id="5242705at2759"/>
<feature type="transmembrane region" description="Helical" evidence="2">
    <location>
        <begin position="557"/>
        <end position="579"/>
    </location>
</feature>
<evidence type="ECO:0008006" key="5">
    <source>
        <dbReference type="Google" id="ProtNLM"/>
    </source>
</evidence>
<dbReference type="InterPro" id="IPR021514">
    <property type="entry name" value="DUF3176"/>
</dbReference>
<evidence type="ECO:0000256" key="2">
    <source>
        <dbReference type="SAM" id="Phobius"/>
    </source>
</evidence>
<evidence type="ECO:0000256" key="1">
    <source>
        <dbReference type="SAM" id="MobiDB-lite"/>
    </source>
</evidence>
<dbReference type="PANTHER" id="PTHR35394">
    <property type="entry name" value="DUF3176 DOMAIN-CONTAINING PROTEIN"/>
    <property type="match status" value="1"/>
</dbReference>
<dbReference type="Pfam" id="PF11374">
    <property type="entry name" value="DUF3176"/>
    <property type="match status" value="1"/>
</dbReference>
<feature type="compositionally biased region" description="Polar residues" evidence="1">
    <location>
        <begin position="38"/>
        <end position="62"/>
    </location>
</feature>
<dbReference type="AlphaFoldDB" id="A0A9P9DE26"/>
<accession>A0A9P9DE26</accession>
<comment type="caution">
    <text evidence="3">The sequence shown here is derived from an EMBL/GenBank/DDBJ whole genome shotgun (WGS) entry which is preliminary data.</text>
</comment>
<feature type="transmembrane region" description="Helical" evidence="2">
    <location>
        <begin position="192"/>
        <end position="210"/>
    </location>
</feature>
<evidence type="ECO:0000313" key="4">
    <source>
        <dbReference type="Proteomes" id="UP000700596"/>
    </source>
</evidence>
<feature type="transmembrane region" description="Helical" evidence="2">
    <location>
        <begin position="125"/>
        <end position="144"/>
    </location>
</feature>
<organism evidence="3 4">
    <name type="scientific">Dendryphion nanum</name>
    <dbReference type="NCBI Taxonomy" id="256645"/>
    <lineage>
        <taxon>Eukaryota</taxon>
        <taxon>Fungi</taxon>
        <taxon>Dikarya</taxon>
        <taxon>Ascomycota</taxon>
        <taxon>Pezizomycotina</taxon>
        <taxon>Dothideomycetes</taxon>
        <taxon>Pleosporomycetidae</taxon>
        <taxon>Pleosporales</taxon>
        <taxon>Torulaceae</taxon>
        <taxon>Dendryphion</taxon>
    </lineage>
</organism>
<sequence>MAGRSVNVNGRDRYSEEIVRRTQNATLPVQNPQVISSTAGSNQNQFTGSQSPNSTAQDSQDAYSGGDQFPRKLARATTTFYDRVITDWWWWELLSLGVSFLCVSTIVGVLAYYDGRRQSDVVPGVTINGFIAVFAAVAKAALILPVSEAIGQLKWIWYQEERNLWDFCMFDGASRGPWGSVVLLLRLKYRHIASIGAIITILALAFEPFFQQIVTYPQRSVSVGHGQVWTATSFAINPELTMESNVQQILRDPSVILTVESAFKSNNETTKPAPSSCPSGNCTWPLYSTLGLCHECKDLSHLVQYSCDNTSLIADKKIWLFGGILTYFCGYTLNDSMVTGMHGYKSSEVLYLNAFSVGAIARNTGSSRQHGGSNTYWNSTFFADAKFPVMNFYVAYTPGGPVEAVNNRTPVLVECLMSWCTKTIKSVHSEGVLYEEIVDSLTIQPKEDVYVNGTGETIPISFTTKDKRTMTIQNGTTQFLRKQLAAQLFLKLGDASSGTFYNITGFWGFHQKPPYDINPYLDNVTTALTNVFRSRVQETEMVEGVAWGPEVYVSIRWAWLSLPALLLLQSLVLVFVTIWKSRSKPSESWKSSALCTLLHGLTEEGRDQFGSMLPISEKEAASQKVLVKLASHNGSMRLVHCNQSRSSGPTPTI</sequence>
<dbReference type="PANTHER" id="PTHR35394:SF5">
    <property type="entry name" value="DUF3176 DOMAIN-CONTAINING PROTEIN"/>
    <property type="match status" value="1"/>
</dbReference>
<evidence type="ECO:0000313" key="3">
    <source>
        <dbReference type="EMBL" id="KAH7118815.1"/>
    </source>
</evidence>
<protein>
    <recommendedName>
        <fullName evidence="5">DUF3176 domain containing protein</fullName>
    </recommendedName>
</protein>
<dbReference type="Proteomes" id="UP000700596">
    <property type="component" value="Unassembled WGS sequence"/>
</dbReference>
<keyword evidence="2" id="KW-0812">Transmembrane</keyword>
<feature type="region of interest" description="Disordered" evidence="1">
    <location>
        <begin position="38"/>
        <end position="66"/>
    </location>
</feature>
<gene>
    <name evidence="3" type="ORF">B0J11DRAFT_617129</name>
</gene>
<name>A0A9P9DE26_9PLEO</name>
<proteinExistence type="predicted"/>
<dbReference type="EMBL" id="JAGMWT010000012">
    <property type="protein sequence ID" value="KAH7118815.1"/>
    <property type="molecule type" value="Genomic_DNA"/>
</dbReference>